<dbReference type="Proteomes" id="UP000198888">
    <property type="component" value="Unassembled WGS sequence"/>
</dbReference>
<dbReference type="AlphaFoldDB" id="A0A1H6W567"/>
<sequence>MANNIKESAGGWALQITKPARKADLIVEDDDGEVTRLAEVYVYGFDSLLLIIDAENVSTSHRAELVASAAEDTNSIHQGAMSSVGIAGNGYQVQLPGCREAGFEIGNSAPTVVDQGLIVIHNRSSVQLAENLLTIRRSQVSS</sequence>
<proteinExistence type="predicted"/>
<gene>
    <name evidence="1" type="ORF">SAMN05444271_12132</name>
</gene>
<organism evidence="1 2">
    <name type="scientific">Halohasta litchfieldiae</name>
    <dbReference type="NCBI Taxonomy" id="1073996"/>
    <lineage>
        <taxon>Archaea</taxon>
        <taxon>Methanobacteriati</taxon>
        <taxon>Methanobacteriota</taxon>
        <taxon>Stenosarchaea group</taxon>
        <taxon>Halobacteria</taxon>
        <taxon>Halobacteriales</taxon>
        <taxon>Haloferacaceae</taxon>
        <taxon>Halohasta</taxon>
    </lineage>
</organism>
<protein>
    <submittedName>
        <fullName evidence="1">Uncharacterized protein</fullName>
    </submittedName>
</protein>
<accession>A0A1H6W567</accession>
<reference evidence="1 2" key="1">
    <citation type="submission" date="2016-10" db="EMBL/GenBank/DDBJ databases">
        <authorList>
            <person name="de Groot N.N."/>
        </authorList>
    </citation>
    <scope>NUCLEOTIDE SEQUENCE [LARGE SCALE GENOMIC DNA]</scope>
    <source>
        <strain evidence="1 2">DSM 22187</strain>
    </source>
</reference>
<dbReference type="STRING" id="1073996.SAMN05444271_12132"/>
<dbReference type="EMBL" id="FNYR01000021">
    <property type="protein sequence ID" value="SEJ10364.1"/>
    <property type="molecule type" value="Genomic_DNA"/>
</dbReference>
<name>A0A1H6W567_9EURY</name>
<evidence type="ECO:0000313" key="2">
    <source>
        <dbReference type="Proteomes" id="UP000198888"/>
    </source>
</evidence>
<dbReference type="KEGG" id="hae:halTADL_1382"/>
<evidence type="ECO:0000313" key="1">
    <source>
        <dbReference type="EMBL" id="SEJ10364.1"/>
    </source>
</evidence>
<accession>A0A2H4Q1A6</accession>
<keyword evidence="2" id="KW-1185">Reference proteome</keyword>